<keyword evidence="2" id="KW-1185">Reference proteome</keyword>
<dbReference type="AlphaFoldDB" id="A0AAW1RZ72"/>
<protein>
    <submittedName>
        <fullName evidence="1">Uncharacterized protein</fullName>
    </submittedName>
</protein>
<reference evidence="1 2" key="1">
    <citation type="journal article" date="2024" name="Nat. Commun.">
        <title>Phylogenomics reveals the evolutionary origins of lichenization in chlorophyte algae.</title>
        <authorList>
            <person name="Puginier C."/>
            <person name="Libourel C."/>
            <person name="Otte J."/>
            <person name="Skaloud P."/>
            <person name="Haon M."/>
            <person name="Grisel S."/>
            <person name="Petersen M."/>
            <person name="Berrin J.G."/>
            <person name="Delaux P.M."/>
            <person name="Dal Grande F."/>
            <person name="Keller J."/>
        </authorList>
    </citation>
    <scope>NUCLEOTIDE SEQUENCE [LARGE SCALE GENOMIC DNA]</scope>
    <source>
        <strain evidence="1 2">SAG 245.80</strain>
    </source>
</reference>
<comment type="caution">
    <text evidence="1">The sequence shown here is derived from an EMBL/GenBank/DDBJ whole genome shotgun (WGS) entry which is preliminary data.</text>
</comment>
<dbReference type="EMBL" id="JALJOU010000017">
    <property type="protein sequence ID" value="KAK9839294.1"/>
    <property type="molecule type" value="Genomic_DNA"/>
</dbReference>
<organism evidence="1 2">
    <name type="scientific">Elliptochloris bilobata</name>
    <dbReference type="NCBI Taxonomy" id="381761"/>
    <lineage>
        <taxon>Eukaryota</taxon>
        <taxon>Viridiplantae</taxon>
        <taxon>Chlorophyta</taxon>
        <taxon>core chlorophytes</taxon>
        <taxon>Trebouxiophyceae</taxon>
        <taxon>Trebouxiophyceae incertae sedis</taxon>
        <taxon>Elliptochloris clade</taxon>
        <taxon>Elliptochloris</taxon>
    </lineage>
</organism>
<accession>A0AAW1RZ72</accession>
<proteinExistence type="predicted"/>
<dbReference type="Proteomes" id="UP001445335">
    <property type="component" value="Unassembled WGS sequence"/>
</dbReference>
<sequence length="287" mass="28656">MLPESKETDQPSGLALLAGLLMASLSQGEAQVLQAVAPASAPLGAQAPAAAQAAGPTAVADQATITNIVEARTGTMANATHLLLGGVDPKVAWVLADSGSGGRATGRYFVSDFVGANFAKDGSWLGSPEAVVHATDKASGNDTTLVLVLSGPVYNTSAGTLAFSVAPAAAGSKKAKLAGGAAESAIAHSQAVGLQQPAAGLQLTDVSMFIDDSDPPPDASGAKATFAPLGQNANNRNFQRGGSRFAPLDSDGGGGLVHAGSAYYGWFYPFVPRDCWNTAACSAGTRG</sequence>
<name>A0AAW1RZ72_9CHLO</name>
<evidence type="ECO:0000313" key="2">
    <source>
        <dbReference type="Proteomes" id="UP001445335"/>
    </source>
</evidence>
<evidence type="ECO:0000313" key="1">
    <source>
        <dbReference type="EMBL" id="KAK9839294.1"/>
    </source>
</evidence>
<gene>
    <name evidence="1" type="ORF">WJX81_005986</name>
</gene>